<sequence>MKVSSILAGVIAVLALSGPAFADSLKWTIRSEHPNIVSLEFYSQDYNRAWPGDGQVYLLKDYDSHSYNLECSSGEKICYGAWVRGESESYWGVGMNDVSGCTDCCYTCGQGDTGLRILDN</sequence>
<feature type="signal peptide" evidence="1">
    <location>
        <begin position="1"/>
        <end position="22"/>
    </location>
</feature>
<feature type="chain" id="PRO_5019452756" evidence="1">
    <location>
        <begin position="23"/>
        <end position="120"/>
    </location>
</feature>
<dbReference type="OrthoDB" id="7677739at2"/>
<gene>
    <name evidence="2" type="ORF">EBB79_16165</name>
</gene>
<evidence type="ECO:0000313" key="2">
    <source>
        <dbReference type="EMBL" id="AZV79262.1"/>
    </source>
</evidence>
<dbReference type="KEGG" id="sedi:EBB79_16165"/>
<protein>
    <submittedName>
        <fullName evidence="2">Uncharacterized protein</fullName>
    </submittedName>
</protein>
<dbReference type="AlphaFoldDB" id="A0A3T0N5K8"/>
<reference evidence="2 3" key="1">
    <citation type="submission" date="2018-10" db="EMBL/GenBank/DDBJ databases">
        <title>Parasedimentitalea marina sp. nov., a psychrophilic bacterium isolated from deep seawater of the New Britain Trench.</title>
        <authorList>
            <person name="Cao J."/>
        </authorList>
    </citation>
    <scope>NUCLEOTIDE SEQUENCE [LARGE SCALE GENOMIC DNA]</scope>
    <source>
        <strain evidence="2 3">W43</strain>
    </source>
</reference>
<evidence type="ECO:0000256" key="1">
    <source>
        <dbReference type="SAM" id="SignalP"/>
    </source>
</evidence>
<accession>A0A3T0N5K8</accession>
<dbReference type="RefSeq" id="WP_127749811.1">
    <property type="nucleotide sequence ID" value="NZ_CP033219.1"/>
</dbReference>
<keyword evidence="1" id="KW-0732">Signal</keyword>
<organism evidence="2 3">
    <name type="scientific">Parasedimentitalea marina</name>
    <dbReference type="NCBI Taxonomy" id="2483033"/>
    <lineage>
        <taxon>Bacteria</taxon>
        <taxon>Pseudomonadati</taxon>
        <taxon>Pseudomonadota</taxon>
        <taxon>Alphaproteobacteria</taxon>
        <taxon>Rhodobacterales</taxon>
        <taxon>Paracoccaceae</taxon>
        <taxon>Parasedimentitalea</taxon>
    </lineage>
</organism>
<name>A0A3T0N5K8_9RHOB</name>
<dbReference type="EMBL" id="CP033219">
    <property type="protein sequence ID" value="AZV79262.1"/>
    <property type="molecule type" value="Genomic_DNA"/>
</dbReference>
<evidence type="ECO:0000313" key="3">
    <source>
        <dbReference type="Proteomes" id="UP000283063"/>
    </source>
</evidence>
<keyword evidence="3" id="KW-1185">Reference proteome</keyword>
<dbReference type="Proteomes" id="UP000283063">
    <property type="component" value="Chromosome"/>
</dbReference>
<proteinExistence type="predicted"/>